<accession>A0A444U957</accession>
<proteinExistence type="predicted"/>
<sequence length="94" mass="10659">MTREITLLPDLLHDDVKSPFQVVQYLVQRDLSTGFPNTQIELQALLTIPITGAIAERCFSKLRSTMSQERLSALAVLSIENRLARQVNFFDVII</sequence>
<name>A0A444U957_ACIRT</name>
<evidence type="ECO:0000259" key="1">
    <source>
        <dbReference type="Pfam" id="PF05699"/>
    </source>
</evidence>
<dbReference type="Pfam" id="PF05699">
    <property type="entry name" value="Dimer_Tnp_hAT"/>
    <property type="match status" value="1"/>
</dbReference>
<feature type="domain" description="HAT C-terminal dimerisation" evidence="1">
    <location>
        <begin position="14"/>
        <end position="82"/>
    </location>
</feature>
<comment type="caution">
    <text evidence="2">The sequence shown here is derived from an EMBL/GenBank/DDBJ whole genome shotgun (WGS) entry which is preliminary data.</text>
</comment>
<keyword evidence="3" id="KW-1185">Reference proteome</keyword>
<evidence type="ECO:0000313" key="3">
    <source>
        <dbReference type="Proteomes" id="UP000289886"/>
    </source>
</evidence>
<organism evidence="2 3">
    <name type="scientific">Acipenser ruthenus</name>
    <name type="common">Sterlet sturgeon</name>
    <dbReference type="NCBI Taxonomy" id="7906"/>
    <lineage>
        <taxon>Eukaryota</taxon>
        <taxon>Metazoa</taxon>
        <taxon>Chordata</taxon>
        <taxon>Craniata</taxon>
        <taxon>Vertebrata</taxon>
        <taxon>Euteleostomi</taxon>
        <taxon>Actinopterygii</taxon>
        <taxon>Chondrostei</taxon>
        <taxon>Acipenseriformes</taxon>
        <taxon>Acipenseridae</taxon>
        <taxon>Acipenser</taxon>
    </lineage>
</organism>
<gene>
    <name evidence="2" type="ORF">EOD39_6732</name>
</gene>
<dbReference type="InterPro" id="IPR008906">
    <property type="entry name" value="HATC_C_dom"/>
</dbReference>
<dbReference type="Proteomes" id="UP000289886">
    <property type="component" value="Unassembled WGS sequence"/>
</dbReference>
<evidence type="ECO:0000313" key="2">
    <source>
        <dbReference type="EMBL" id="RXM31702.1"/>
    </source>
</evidence>
<protein>
    <recommendedName>
        <fullName evidence="1">HAT C-terminal dimerisation domain-containing protein</fullName>
    </recommendedName>
</protein>
<dbReference type="GO" id="GO:0046983">
    <property type="term" value="F:protein dimerization activity"/>
    <property type="evidence" value="ECO:0007669"/>
    <property type="project" value="InterPro"/>
</dbReference>
<dbReference type="AlphaFoldDB" id="A0A444U957"/>
<reference evidence="2 3" key="1">
    <citation type="submission" date="2019-01" db="EMBL/GenBank/DDBJ databases">
        <title>Draft Genome and Complete Hox-Cluster Characterization of the Sterlet Sturgeon (Acipenser ruthenus).</title>
        <authorList>
            <person name="Wei Q."/>
        </authorList>
    </citation>
    <scope>NUCLEOTIDE SEQUENCE [LARGE SCALE GENOMIC DNA]</scope>
    <source>
        <strain evidence="2">WHYD16114868_AA</strain>
        <tissue evidence="2">Blood</tissue>
    </source>
</reference>
<dbReference type="EMBL" id="SCEB01215025">
    <property type="protein sequence ID" value="RXM31702.1"/>
    <property type="molecule type" value="Genomic_DNA"/>
</dbReference>